<dbReference type="OMA" id="KRSAPMI"/>
<accession>A0A2K5C9L8</accession>
<protein>
    <submittedName>
        <fullName evidence="2">Uncharacterized protein</fullName>
    </submittedName>
</protein>
<dbReference type="GeneTree" id="ENSGT00910000146916"/>
<evidence type="ECO:0000313" key="3">
    <source>
        <dbReference type="Proteomes" id="UP000233020"/>
    </source>
</evidence>
<proteinExistence type="predicted"/>
<dbReference type="Ensembl" id="ENSANAT00000023139.1">
    <property type="protein sequence ID" value="ENSANAP00000005377.1"/>
    <property type="gene ID" value="ENSANAG00000020796.1"/>
</dbReference>
<evidence type="ECO:0000313" key="2">
    <source>
        <dbReference type="Ensembl" id="ENSANAP00000005377.1"/>
    </source>
</evidence>
<dbReference type="AlphaFoldDB" id="A0A2K5C9L8"/>
<reference evidence="2" key="1">
    <citation type="submission" date="2025-08" db="UniProtKB">
        <authorList>
            <consortium name="Ensembl"/>
        </authorList>
    </citation>
    <scope>IDENTIFICATION</scope>
</reference>
<feature type="region of interest" description="Disordered" evidence="1">
    <location>
        <begin position="76"/>
        <end position="95"/>
    </location>
</feature>
<evidence type="ECO:0000256" key="1">
    <source>
        <dbReference type="SAM" id="MobiDB-lite"/>
    </source>
</evidence>
<reference evidence="2" key="2">
    <citation type="submission" date="2025-09" db="UniProtKB">
        <authorList>
            <consortium name="Ensembl"/>
        </authorList>
    </citation>
    <scope>IDENTIFICATION</scope>
</reference>
<sequence>TRTTQKRSAPMIQLPPTRSLSQHMGIVGPNYITFLGDSVYNECLGSDIFALNSKGFQGLWVSLVFSQKRAGKTRPDMVAHAYNPSTLGGQGGRAA</sequence>
<keyword evidence="3" id="KW-1185">Reference proteome</keyword>
<dbReference type="Proteomes" id="UP000233020">
    <property type="component" value="Unplaced"/>
</dbReference>
<name>A0A2K5C9L8_AOTNA</name>
<organism evidence="2 3">
    <name type="scientific">Aotus nancymaae</name>
    <name type="common">Ma's night monkey</name>
    <dbReference type="NCBI Taxonomy" id="37293"/>
    <lineage>
        <taxon>Eukaryota</taxon>
        <taxon>Metazoa</taxon>
        <taxon>Chordata</taxon>
        <taxon>Craniata</taxon>
        <taxon>Vertebrata</taxon>
        <taxon>Euteleostomi</taxon>
        <taxon>Mammalia</taxon>
        <taxon>Eutheria</taxon>
        <taxon>Euarchontoglires</taxon>
        <taxon>Primates</taxon>
        <taxon>Haplorrhini</taxon>
        <taxon>Platyrrhini</taxon>
        <taxon>Aotidae</taxon>
        <taxon>Aotus</taxon>
    </lineage>
</organism>